<dbReference type="Gene3D" id="3.40.50.11530">
    <property type="match status" value="1"/>
</dbReference>
<dbReference type="EMBL" id="CP016793">
    <property type="protein sequence ID" value="ANZ41312.1"/>
    <property type="molecule type" value="Genomic_DNA"/>
</dbReference>
<proteinExistence type="predicted"/>
<dbReference type="STRING" id="1586287.BBK82_40470"/>
<evidence type="ECO:0000259" key="1">
    <source>
        <dbReference type="PROSITE" id="PS51534"/>
    </source>
</evidence>
<accession>A0A1B2HUG0</accession>
<keyword evidence="3" id="KW-1185">Reference proteome</keyword>
<evidence type="ECO:0000313" key="2">
    <source>
        <dbReference type="EMBL" id="ANZ41312.1"/>
    </source>
</evidence>
<dbReference type="InterPro" id="IPR035897">
    <property type="entry name" value="Toll_tir_struct_dom_sf"/>
</dbReference>
<dbReference type="InterPro" id="IPR013568">
    <property type="entry name" value="SEFIR_dom"/>
</dbReference>
<dbReference type="NCBIfam" id="NF038357">
    <property type="entry name" value="BN6_48550_fam"/>
    <property type="match status" value="1"/>
</dbReference>
<dbReference type="InterPro" id="IPR046922">
    <property type="entry name" value="CATRA-N"/>
</dbReference>
<dbReference type="Pfam" id="PF08357">
    <property type="entry name" value="SEFIR"/>
    <property type="match status" value="1"/>
</dbReference>
<protein>
    <recommendedName>
        <fullName evidence="1">SEFIR domain-containing protein</fullName>
    </recommendedName>
</protein>
<sequence>MIAPALLAYFHVPLEGPHAADGRAWLDEAWRVLGDELGFTEAVPGLGVGVDVREGTGLLAARQRAAEEVWQASVRVEHDVLSLAVMMAPPRDRDCARTWVELENDLATLGRPSHGVLGETRILLALSTGENDLEGALRSAVPGGGTVGWSRRPDRVTVPDGVVKVWETSPPRDDRVVRRLVVVASADQERRVDRLVWTTGDGELTPLARHLMHAAKLRYQIRVFLRDRAVARARWTPDVIVPAVRVMRRGTAIVVENLRAALGDRLTTGSGPLADDLALGTWFLTRLDDELEALQPHRGDQLEPVRQRGSDVFVSYMHDSDEHKRDVRAFADLLRARGLNVHLDQYYPHVRRDWYQWMLNRVPTADYVVVVASPMCRIVGDAGGDPARNLGGRSEMGILRELLHSDRPNWTRRMLPVVLPGGSVDDIPLFLQPRTMDHYVLRALTETGVEPVVEVINASASA</sequence>
<gene>
    <name evidence="2" type="ORF">BBK82_40470</name>
</gene>
<dbReference type="RefSeq" id="WP_065919648.1">
    <property type="nucleotide sequence ID" value="NZ_CP016793.1"/>
</dbReference>
<organism evidence="2 3">
    <name type="scientific">Lentzea guizhouensis</name>
    <dbReference type="NCBI Taxonomy" id="1586287"/>
    <lineage>
        <taxon>Bacteria</taxon>
        <taxon>Bacillati</taxon>
        <taxon>Actinomycetota</taxon>
        <taxon>Actinomycetes</taxon>
        <taxon>Pseudonocardiales</taxon>
        <taxon>Pseudonocardiaceae</taxon>
        <taxon>Lentzea</taxon>
    </lineage>
</organism>
<dbReference type="Pfam" id="PF20269">
    <property type="entry name" value="CATRA-N"/>
    <property type="match status" value="1"/>
</dbReference>
<dbReference type="KEGG" id="led:BBK82_40470"/>
<dbReference type="InterPro" id="IPR046923">
    <property type="entry name" value="CATRA-C"/>
</dbReference>
<name>A0A1B2HUG0_9PSEU</name>
<dbReference type="OrthoDB" id="4149396at2"/>
<dbReference type="PROSITE" id="PS51534">
    <property type="entry name" value="SEFIR"/>
    <property type="match status" value="1"/>
</dbReference>
<dbReference type="AlphaFoldDB" id="A0A1B2HUG0"/>
<evidence type="ECO:0000313" key="3">
    <source>
        <dbReference type="Proteomes" id="UP000093053"/>
    </source>
</evidence>
<dbReference type="Pfam" id="PF20270">
    <property type="entry name" value="CATRA-C"/>
    <property type="match status" value="2"/>
</dbReference>
<feature type="domain" description="SEFIR" evidence="1">
    <location>
        <begin position="309"/>
        <end position="448"/>
    </location>
</feature>
<reference evidence="2 3" key="1">
    <citation type="submission" date="2016-07" db="EMBL/GenBank/DDBJ databases">
        <title>Complete genome sequence of the Lentzea guizhouensis DHS C013.</title>
        <authorList>
            <person name="Cao C."/>
        </authorList>
    </citation>
    <scope>NUCLEOTIDE SEQUENCE [LARGE SCALE GENOMIC DNA]</scope>
    <source>
        <strain evidence="2 3">DHS C013</strain>
    </source>
</reference>
<dbReference type="SUPFAM" id="SSF52200">
    <property type="entry name" value="Toll/Interleukin receptor TIR domain"/>
    <property type="match status" value="1"/>
</dbReference>
<dbReference type="Proteomes" id="UP000093053">
    <property type="component" value="Chromosome"/>
</dbReference>